<gene>
    <name evidence="5" type="ORF">DNH61_07035</name>
</gene>
<feature type="domain" description="Helicase ATP-binding" evidence="4">
    <location>
        <begin position="1"/>
        <end position="164"/>
    </location>
</feature>
<evidence type="ECO:0000259" key="4">
    <source>
        <dbReference type="PROSITE" id="PS51193"/>
    </source>
</evidence>
<dbReference type="AlphaFoldDB" id="A0A2W1LET4"/>
<name>A0A2W1LET4_9BACL</name>
<keyword evidence="6" id="KW-1185">Reference proteome</keyword>
<keyword evidence="3" id="KW-0067">ATP-binding</keyword>
<organism evidence="5 6">
    <name type="scientific">Paenibacillus sambharensis</name>
    <dbReference type="NCBI Taxonomy" id="1803190"/>
    <lineage>
        <taxon>Bacteria</taxon>
        <taxon>Bacillati</taxon>
        <taxon>Bacillota</taxon>
        <taxon>Bacilli</taxon>
        <taxon>Bacillales</taxon>
        <taxon>Paenibacillaceae</taxon>
        <taxon>Paenibacillus</taxon>
    </lineage>
</organism>
<dbReference type="Proteomes" id="UP000249522">
    <property type="component" value="Unassembled WGS sequence"/>
</dbReference>
<dbReference type="GO" id="GO:0005524">
    <property type="term" value="F:ATP binding"/>
    <property type="evidence" value="ECO:0007669"/>
    <property type="project" value="UniProtKB-KW"/>
</dbReference>
<dbReference type="PROSITE" id="PS51193">
    <property type="entry name" value="HELICASE_ATP_BIND_2"/>
    <property type="match status" value="1"/>
</dbReference>
<sequence length="171" mass="19754">MDDAFAAAQMNMTPHYQTVSQLMQDVDTLEVGDPNELSYDVVGELWREIQGDSNDCLSEESPHFESCFIQQARTRLKAADIIVSNHTLFFTDFYLKQKGMYGLFPEYEAVIFDEGHRIKDVFSKCFQKVGYVKEIENLFDRCLNKRSQWAKAVFEDVEADYPELPLKQAPS</sequence>
<dbReference type="EMBL" id="QKRB01000037">
    <property type="protein sequence ID" value="PZD96550.1"/>
    <property type="molecule type" value="Genomic_DNA"/>
</dbReference>
<accession>A0A2W1LET4</accession>
<evidence type="ECO:0000256" key="1">
    <source>
        <dbReference type="ARBA" id="ARBA00022741"/>
    </source>
</evidence>
<keyword evidence="1" id="KW-0547">Nucleotide-binding</keyword>
<evidence type="ECO:0000256" key="3">
    <source>
        <dbReference type="ARBA" id="ARBA00022840"/>
    </source>
</evidence>
<dbReference type="Gene3D" id="3.40.50.300">
    <property type="entry name" value="P-loop containing nucleotide triphosphate hydrolases"/>
    <property type="match status" value="1"/>
</dbReference>
<evidence type="ECO:0000256" key="2">
    <source>
        <dbReference type="ARBA" id="ARBA00022801"/>
    </source>
</evidence>
<comment type="caution">
    <text evidence="5">The sequence shown here is derived from an EMBL/GenBank/DDBJ whole genome shotgun (WGS) entry which is preliminary data.</text>
</comment>
<evidence type="ECO:0000313" key="5">
    <source>
        <dbReference type="EMBL" id="PZD96550.1"/>
    </source>
</evidence>
<proteinExistence type="predicted"/>
<dbReference type="InterPro" id="IPR014013">
    <property type="entry name" value="Helic_SF1/SF2_ATP-bd_DinG/Rad3"/>
</dbReference>
<keyword evidence="2" id="KW-0378">Hydrolase</keyword>
<reference evidence="5 6" key="1">
    <citation type="submission" date="2018-06" db="EMBL/GenBank/DDBJ databases">
        <title>Paenibacillus imtechensis sp. nov.</title>
        <authorList>
            <person name="Pinnaka A.K."/>
            <person name="Singh H."/>
            <person name="Kaur M."/>
        </authorList>
    </citation>
    <scope>NUCLEOTIDE SEQUENCE [LARGE SCALE GENOMIC DNA]</scope>
    <source>
        <strain evidence="5 6">SMB1</strain>
    </source>
</reference>
<evidence type="ECO:0000313" key="6">
    <source>
        <dbReference type="Proteomes" id="UP000249522"/>
    </source>
</evidence>
<protein>
    <recommendedName>
        <fullName evidence="4">Helicase ATP-binding domain-containing protein</fullName>
    </recommendedName>
</protein>
<dbReference type="GO" id="GO:0016787">
    <property type="term" value="F:hydrolase activity"/>
    <property type="evidence" value="ECO:0007669"/>
    <property type="project" value="UniProtKB-KW"/>
</dbReference>
<dbReference type="InterPro" id="IPR027417">
    <property type="entry name" value="P-loop_NTPase"/>
</dbReference>